<evidence type="ECO:0000313" key="12">
    <source>
        <dbReference type="Proteomes" id="UP000238338"/>
    </source>
</evidence>
<keyword evidence="8 9" id="KW-0472">Membrane</keyword>
<dbReference type="OrthoDB" id="9787841at2"/>
<dbReference type="RefSeq" id="WP_105515435.1">
    <property type="nucleotide sequence ID" value="NZ_PVEP01000006.1"/>
</dbReference>
<evidence type="ECO:0000256" key="2">
    <source>
        <dbReference type="ARBA" id="ARBA00010072"/>
    </source>
</evidence>
<feature type="transmembrane region" description="Helical" evidence="9">
    <location>
        <begin position="28"/>
        <end position="52"/>
    </location>
</feature>
<name>A0A2S8S593_9RHOB</name>
<proteinExistence type="inferred from homology"/>
<dbReference type="PANTHER" id="PTHR30614:SF0">
    <property type="entry name" value="L-CYSTINE TRANSPORT SYSTEM PERMEASE PROTEIN TCYL"/>
    <property type="match status" value="1"/>
</dbReference>
<accession>A0A2S8S593</accession>
<keyword evidence="5 9" id="KW-0812">Transmembrane</keyword>
<evidence type="ECO:0000313" key="11">
    <source>
        <dbReference type="EMBL" id="PQV55970.1"/>
    </source>
</evidence>
<comment type="similarity">
    <text evidence="2">Belongs to the binding-protein-dependent transport system permease family. HisMQ subfamily.</text>
</comment>
<gene>
    <name evidence="11" type="ORF">LX70_02855</name>
</gene>
<dbReference type="GO" id="GO:0043190">
    <property type="term" value="C:ATP-binding cassette (ABC) transporter complex"/>
    <property type="evidence" value="ECO:0007669"/>
    <property type="project" value="InterPro"/>
</dbReference>
<dbReference type="Gene3D" id="1.10.3720.10">
    <property type="entry name" value="MetI-like"/>
    <property type="match status" value="1"/>
</dbReference>
<evidence type="ECO:0000256" key="8">
    <source>
        <dbReference type="ARBA" id="ARBA00023136"/>
    </source>
</evidence>
<dbReference type="Proteomes" id="UP000238338">
    <property type="component" value="Unassembled WGS sequence"/>
</dbReference>
<keyword evidence="4" id="KW-1003">Cell membrane</keyword>
<dbReference type="InterPro" id="IPR010065">
    <property type="entry name" value="AA_ABC_transptr_permease_3TM"/>
</dbReference>
<keyword evidence="12" id="KW-1185">Reference proteome</keyword>
<organism evidence="11 12">
    <name type="scientific">Albidovulum denitrificans</name>
    <dbReference type="NCBI Taxonomy" id="404881"/>
    <lineage>
        <taxon>Bacteria</taxon>
        <taxon>Pseudomonadati</taxon>
        <taxon>Pseudomonadota</taxon>
        <taxon>Alphaproteobacteria</taxon>
        <taxon>Rhodobacterales</taxon>
        <taxon>Paracoccaceae</taxon>
        <taxon>Albidovulum</taxon>
    </lineage>
</organism>
<evidence type="ECO:0000256" key="1">
    <source>
        <dbReference type="ARBA" id="ARBA00004429"/>
    </source>
</evidence>
<dbReference type="InterPro" id="IPR000515">
    <property type="entry name" value="MetI-like"/>
</dbReference>
<evidence type="ECO:0000259" key="10">
    <source>
        <dbReference type="PROSITE" id="PS50928"/>
    </source>
</evidence>
<dbReference type="SUPFAM" id="SSF161098">
    <property type="entry name" value="MetI-like"/>
    <property type="match status" value="1"/>
</dbReference>
<feature type="transmembrane region" description="Helical" evidence="9">
    <location>
        <begin position="64"/>
        <end position="87"/>
    </location>
</feature>
<evidence type="ECO:0000256" key="4">
    <source>
        <dbReference type="ARBA" id="ARBA00022475"/>
    </source>
</evidence>
<dbReference type="PANTHER" id="PTHR30614">
    <property type="entry name" value="MEMBRANE COMPONENT OF AMINO ACID ABC TRANSPORTER"/>
    <property type="match status" value="1"/>
</dbReference>
<evidence type="ECO:0000256" key="3">
    <source>
        <dbReference type="ARBA" id="ARBA00022448"/>
    </source>
</evidence>
<feature type="domain" description="ABC transmembrane type-1" evidence="10">
    <location>
        <begin position="28"/>
        <end position="215"/>
    </location>
</feature>
<protein>
    <submittedName>
        <fullName evidence="11">Amino acid ABC transporter membrane protein 1 (PAAT family)</fullName>
    </submittedName>
</protein>
<dbReference type="EMBL" id="PVEP01000006">
    <property type="protein sequence ID" value="PQV55970.1"/>
    <property type="molecule type" value="Genomic_DNA"/>
</dbReference>
<keyword evidence="3 9" id="KW-0813">Transport</keyword>
<dbReference type="NCBIfam" id="TIGR01726">
    <property type="entry name" value="HEQRo_perm_3TM"/>
    <property type="match status" value="1"/>
</dbReference>
<evidence type="ECO:0000256" key="6">
    <source>
        <dbReference type="ARBA" id="ARBA00022970"/>
    </source>
</evidence>
<dbReference type="GO" id="GO:0006865">
    <property type="term" value="P:amino acid transport"/>
    <property type="evidence" value="ECO:0007669"/>
    <property type="project" value="UniProtKB-KW"/>
</dbReference>
<dbReference type="AlphaFoldDB" id="A0A2S8S593"/>
<sequence length="227" mass="24470">MSNLDRFIETFLNGAVLAKYTPAILQGVWVTIELSILIVIAGTLLGTSLACIRAYRLRPVSFLIVIYADIFRALPPLVLILLAYFGLPNVGVTLSSSTVLFVILGLTLGAFAEEIVWAGITSTDKGQWEAARSTGLGFTQTLIFVVLPQAVRMVIPPLTNRAIAITKMTALGTVIGVPDILNQATTAQSFSGNASPLTLAAVAYVVLFLPFVILSRWLESRFAWKKG</sequence>
<dbReference type="InterPro" id="IPR035906">
    <property type="entry name" value="MetI-like_sf"/>
</dbReference>
<dbReference type="CDD" id="cd06261">
    <property type="entry name" value="TM_PBP2"/>
    <property type="match status" value="1"/>
</dbReference>
<dbReference type="PROSITE" id="PS50928">
    <property type="entry name" value="ABC_TM1"/>
    <property type="match status" value="1"/>
</dbReference>
<keyword evidence="7 9" id="KW-1133">Transmembrane helix</keyword>
<feature type="transmembrane region" description="Helical" evidence="9">
    <location>
        <begin position="197"/>
        <end position="218"/>
    </location>
</feature>
<dbReference type="Pfam" id="PF00528">
    <property type="entry name" value="BPD_transp_1"/>
    <property type="match status" value="1"/>
</dbReference>
<comment type="caution">
    <text evidence="11">The sequence shown here is derived from an EMBL/GenBank/DDBJ whole genome shotgun (WGS) entry which is preliminary data.</text>
</comment>
<feature type="transmembrane region" description="Helical" evidence="9">
    <location>
        <begin position="99"/>
        <end position="118"/>
    </location>
</feature>
<evidence type="ECO:0000256" key="7">
    <source>
        <dbReference type="ARBA" id="ARBA00022989"/>
    </source>
</evidence>
<reference evidence="11 12" key="1">
    <citation type="submission" date="2018-02" db="EMBL/GenBank/DDBJ databases">
        <title>Genomic Encyclopedia of Archaeal and Bacterial Type Strains, Phase II (KMG-II): from individual species to whole genera.</title>
        <authorList>
            <person name="Goeker M."/>
        </authorList>
    </citation>
    <scope>NUCLEOTIDE SEQUENCE [LARGE SCALE GENOMIC DNA]</scope>
    <source>
        <strain evidence="11 12">DSM 18921</strain>
    </source>
</reference>
<evidence type="ECO:0000256" key="5">
    <source>
        <dbReference type="ARBA" id="ARBA00022692"/>
    </source>
</evidence>
<keyword evidence="6" id="KW-0029">Amino-acid transport</keyword>
<feature type="transmembrane region" description="Helical" evidence="9">
    <location>
        <begin position="130"/>
        <end position="151"/>
    </location>
</feature>
<comment type="subcellular location">
    <subcellularLocation>
        <location evidence="1">Cell inner membrane</location>
        <topology evidence="1">Multi-pass membrane protein</topology>
    </subcellularLocation>
    <subcellularLocation>
        <location evidence="9">Cell membrane</location>
        <topology evidence="9">Multi-pass membrane protein</topology>
    </subcellularLocation>
</comment>
<dbReference type="InterPro" id="IPR043429">
    <property type="entry name" value="ArtM/GltK/GlnP/TcyL/YhdX-like"/>
</dbReference>
<evidence type="ECO:0000256" key="9">
    <source>
        <dbReference type="RuleBase" id="RU363032"/>
    </source>
</evidence>
<dbReference type="GO" id="GO:0022857">
    <property type="term" value="F:transmembrane transporter activity"/>
    <property type="evidence" value="ECO:0007669"/>
    <property type="project" value="InterPro"/>
</dbReference>